<dbReference type="NCBIfam" id="TIGR03352">
    <property type="entry name" value="VI_chp_3"/>
    <property type="match status" value="1"/>
</dbReference>
<dbReference type="InterPro" id="IPR017734">
    <property type="entry name" value="T6SS_SciN"/>
</dbReference>
<dbReference type="Gene3D" id="2.60.40.4150">
    <property type="entry name" value="Type VI secretion system, lipoprotein SciN"/>
    <property type="match status" value="1"/>
</dbReference>
<dbReference type="PROSITE" id="PS51257">
    <property type="entry name" value="PROKAR_LIPOPROTEIN"/>
    <property type="match status" value="1"/>
</dbReference>
<dbReference type="EMBL" id="JAPIVE010000001">
    <property type="protein sequence ID" value="MCX2523498.1"/>
    <property type="molecule type" value="Genomic_DNA"/>
</dbReference>
<evidence type="ECO:0000313" key="1">
    <source>
        <dbReference type="EMBL" id="MCX2523498.1"/>
    </source>
</evidence>
<gene>
    <name evidence="1" type="primary">tssJ</name>
    <name evidence="1" type="ORF">OQ287_04530</name>
</gene>
<name>A0AA41ZKN3_9GAMM</name>
<dbReference type="AlphaFoldDB" id="A0AA41ZKN3"/>
<organism evidence="1 2">
    <name type="scientific">Larsenimonas rhizosphaerae</name>
    <dbReference type="NCBI Taxonomy" id="2944682"/>
    <lineage>
        <taxon>Bacteria</taxon>
        <taxon>Pseudomonadati</taxon>
        <taxon>Pseudomonadota</taxon>
        <taxon>Gammaproteobacteria</taxon>
        <taxon>Oceanospirillales</taxon>
        <taxon>Halomonadaceae</taxon>
        <taxon>Larsenimonas</taxon>
    </lineage>
</organism>
<proteinExistence type="predicted"/>
<keyword evidence="1" id="KW-0449">Lipoprotein</keyword>
<protein>
    <submittedName>
        <fullName evidence="1">Type VI secretion system lipoprotein TssJ</fullName>
    </submittedName>
</protein>
<comment type="caution">
    <text evidence="1">The sequence shown here is derived from an EMBL/GenBank/DDBJ whole genome shotgun (WGS) entry which is preliminary data.</text>
</comment>
<dbReference type="PANTHER" id="PTHR37625:SF4">
    <property type="entry name" value="OUTER MEMBRANE LIPOPROTEIN"/>
    <property type="match status" value="1"/>
</dbReference>
<dbReference type="PANTHER" id="PTHR37625">
    <property type="entry name" value="OUTER MEMBRANE LIPOPROTEIN-RELATED"/>
    <property type="match status" value="1"/>
</dbReference>
<dbReference type="Pfam" id="PF12790">
    <property type="entry name" value="T6SS-SciN"/>
    <property type="match status" value="1"/>
</dbReference>
<accession>A0AA41ZKN3</accession>
<keyword evidence="2" id="KW-1185">Reference proteome</keyword>
<dbReference type="Proteomes" id="UP001165678">
    <property type="component" value="Unassembled WGS sequence"/>
</dbReference>
<sequence length="177" mass="19391">MRYVLIFCAVFLVGGCGVADRVGNRMSNSWAGDLFGNQERVRVVITSDASLNPDVQGEPLSVVVRLYQLGELPPFATAAPDRLWDDAEGVLGDSLISQRELTLLPGAERIDVAPLDERTRYVGIAAFFRHTGGNAWHVALNANELRRDGLISASEGIRVKLAGDRMELERGDDLINR</sequence>
<reference evidence="1" key="1">
    <citation type="submission" date="2022-11" db="EMBL/GenBank/DDBJ databases">
        <title>Larsenimonas rhizosphaerae sp. nov., isolated from a tidal mudflat.</title>
        <authorList>
            <person name="Lee S.D."/>
            <person name="Kim I.S."/>
        </authorList>
    </citation>
    <scope>NUCLEOTIDE SEQUENCE</scope>
    <source>
        <strain evidence="1">GH2-1</strain>
    </source>
</reference>
<evidence type="ECO:0000313" key="2">
    <source>
        <dbReference type="Proteomes" id="UP001165678"/>
    </source>
</evidence>
<dbReference type="InterPro" id="IPR038706">
    <property type="entry name" value="Type_VI_SciN-like_sf"/>
</dbReference>